<keyword evidence="5" id="KW-1185">Reference proteome</keyword>
<evidence type="ECO:0000256" key="2">
    <source>
        <dbReference type="SAM" id="Phobius"/>
    </source>
</evidence>
<protein>
    <submittedName>
        <fullName evidence="4">Lytic transglycosylase domain-containing protein</fullName>
    </submittedName>
</protein>
<dbReference type="PANTHER" id="PTHR37423:SF2">
    <property type="entry name" value="MEMBRANE-BOUND LYTIC MUREIN TRANSGLYCOSYLASE C"/>
    <property type="match status" value="1"/>
</dbReference>
<dbReference type="RefSeq" id="WP_242847685.1">
    <property type="nucleotide sequence ID" value="NZ_JAQIFT010000068.1"/>
</dbReference>
<dbReference type="CDD" id="cd16896">
    <property type="entry name" value="LT_Slt70-like"/>
    <property type="match status" value="1"/>
</dbReference>
<comment type="caution">
    <text evidence="4">The sequence shown here is derived from an EMBL/GenBank/DDBJ whole genome shotgun (WGS) entry which is preliminary data.</text>
</comment>
<dbReference type="PROSITE" id="PS00922">
    <property type="entry name" value="TRANSGLYCOSYLASE"/>
    <property type="match status" value="1"/>
</dbReference>
<dbReference type="InterPro" id="IPR000189">
    <property type="entry name" value="Transglyc_AS"/>
</dbReference>
<name>A0AA42DQW0_9FIRM</name>
<comment type="similarity">
    <text evidence="1">Belongs to the transglycosylase Slt family.</text>
</comment>
<dbReference type="GO" id="GO:0000270">
    <property type="term" value="P:peptidoglycan metabolic process"/>
    <property type="evidence" value="ECO:0007669"/>
    <property type="project" value="InterPro"/>
</dbReference>
<keyword evidence="2" id="KW-0472">Membrane</keyword>
<evidence type="ECO:0000259" key="3">
    <source>
        <dbReference type="Pfam" id="PF01464"/>
    </source>
</evidence>
<dbReference type="PANTHER" id="PTHR37423">
    <property type="entry name" value="SOLUBLE LYTIC MUREIN TRANSGLYCOSYLASE-RELATED"/>
    <property type="match status" value="1"/>
</dbReference>
<evidence type="ECO:0000313" key="5">
    <source>
        <dbReference type="Proteomes" id="UP001169242"/>
    </source>
</evidence>
<gene>
    <name evidence="4" type="ORF">PBV87_19645</name>
</gene>
<feature type="domain" description="Transglycosylase SLT" evidence="3">
    <location>
        <begin position="36"/>
        <end position="144"/>
    </location>
</feature>
<dbReference type="GO" id="GO:0008933">
    <property type="term" value="F:peptidoglycan lytic transglycosylase activity"/>
    <property type="evidence" value="ECO:0007669"/>
    <property type="project" value="InterPro"/>
</dbReference>
<evidence type="ECO:0000256" key="1">
    <source>
        <dbReference type="ARBA" id="ARBA00007734"/>
    </source>
</evidence>
<keyword evidence="2" id="KW-0812">Transmembrane</keyword>
<sequence>MKVKRYLKILICGLLMVCILCISPFVLYRRPYKEVVDTYSTRYGVDPLFVYSVMKAESGFEPKALSRSGAKGLMQIMNKTGSWGATECEIPYYSNDKLFDPEINIQIGCWYLAKLMNQYEGDQNLVLAAYNAGSGNVAKWRENTLYSKDGRVLHTIPFKETDRYVKKVSFHYAIYKLLYNH</sequence>
<dbReference type="SUPFAM" id="SSF53955">
    <property type="entry name" value="Lysozyme-like"/>
    <property type="match status" value="1"/>
</dbReference>
<feature type="transmembrane region" description="Helical" evidence="2">
    <location>
        <begin position="6"/>
        <end position="28"/>
    </location>
</feature>
<dbReference type="EMBL" id="JAQIFT010000068">
    <property type="protein sequence ID" value="MDA3733688.1"/>
    <property type="molecule type" value="Genomic_DNA"/>
</dbReference>
<dbReference type="InterPro" id="IPR023346">
    <property type="entry name" value="Lysozyme-like_dom_sf"/>
</dbReference>
<dbReference type="AlphaFoldDB" id="A0AA42DQW0"/>
<keyword evidence="2" id="KW-1133">Transmembrane helix</keyword>
<dbReference type="InterPro" id="IPR008258">
    <property type="entry name" value="Transglycosylase_SLT_dom_1"/>
</dbReference>
<dbReference type="Pfam" id="PF01464">
    <property type="entry name" value="SLT"/>
    <property type="match status" value="1"/>
</dbReference>
<proteinExistence type="inferred from homology"/>
<organism evidence="4 5">
    <name type="scientific">Holtiella tumoricola</name>
    <dbReference type="NCBI Taxonomy" id="3018743"/>
    <lineage>
        <taxon>Bacteria</taxon>
        <taxon>Bacillati</taxon>
        <taxon>Bacillota</taxon>
        <taxon>Clostridia</taxon>
        <taxon>Lachnospirales</taxon>
        <taxon>Cellulosilyticaceae</taxon>
        <taxon>Holtiella</taxon>
    </lineage>
</organism>
<dbReference type="Gene3D" id="1.10.530.10">
    <property type="match status" value="1"/>
</dbReference>
<accession>A0AA42DQW0</accession>
<evidence type="ECO:0000313" key="4">
    <source>
        <dbReference type="EMBL" id="MDA3733688.1"/>
    </source>
</evidence>
<dbReference type="GO" id="GO:0016020">
    <property type="term" value="C:membrane"/>
    <property type="evidence" value="ECO:0007669"/>
    <property type="project" value="InterPro"/>
</dbReference>
<reference evidence="4" key="1">
    <citation type="journal article" date="2023" name="Int. J. Syst. Evol. Microbiol.">
        <title>&lt;i&gt;Holtiella tumoricola&lt;/i&gt; gen. nov. sp. nov., isolated from a human clinical sample.</title>
        <authorList>
            <person name="Allen-Vercoe E."/>
            <person name="Daigneault M.C."/>
            <person name="Vancuren S.J."/>
            <person name="Cochrane K."/>
            <person name="O'Neal L.L."/>
            <person name="Sankaranarayanan K."/>
            <person name="Lawson P.A."/>
        </authorList>
    </citation>
    <scope>NUCLEOTIDE SEQUENCE</scope>
    <source>
        <strain evidence="4">CC70A</strain>
    </source>
</reference>
<dbReference type="Proteomes" id="UP001169242">
    <property type="component" value="Unassembled WGS sequence"/>
</dbReference>